<dbReference type="RefSeq" id="WP_000273458.1">
    <property type="nucleotide sequence ID" value="NZ_KB976785.1"/>
</dbReference>
<dbReference type="AlphaFoldDB" id="A0A9W5Q9I9"/>
<proteinExistence type="predicted"/>
<evidence type="ECO:0000313" key="2">
    <source>
        <dbReference type="Proteomes" id="UP000013989"/>
    </source>
</evidence>
<accession>A0A9W5Q9I9</accession>
<dbReference type="Proteomes" id="UP000013989">
    <property type="component" value="Unassembled WGS sequence"/>
</dbReference>
<dbReference type="GeneID" id="67470998"/>
<reference evidence="1 2" key="1">
    <citation type="submission" date="2012-12" db="EMBL/GenBank/DDBJ databases">
        <title>The Genome Sequence of Bacillus cereus ISP2954.</title>
        <authorList>
            <consortium name="The Broad Institute Genome Sequencing Platform"/>
            <consortium name="The Broad Institute Genome Sequencing Center for Infectious Disease"/>
            <person name="Feldgarden M."/>
            <person name="Van der Auwera G.A."/>
            <person name="Mahillon J."/>
            <person name="Duprez V."/>
            <person name="Timmery S."/>
            <person name="Mattelet C."/>
            <person name="Dierick K."/>
            <person name="Sun M."/>
            <person name="Yu Z."/>
            <person name="Zhu L."/>
            <person name="Hu X."/>
            <person name="Shank E.B."/>
            <person name="Swiecicka I."/>
            <person name="Hansen B.M."/>
            <person name="Andrup L."/>
            <person name="Walker B."/>
            <person name="Young S.K."/>
            <person name="Zeng Q."/>
            <person name="Gargeya S."/>
            <person name="Fitzgerald M."/>
            <person name="Haas B."/>
            <person name="Abouelleil A."/>
            <person name="Alvarado L."/>
            <person name="Arachchi H.M."/>
            <person name="Berlin A.M."/>
            <person name="Chapman S.B."/>
            <person name="Dewar J."/>
            <person name="Goldberg J."/>
            <person name="Griggs A."/>
            <person name="Gujja S."/>
            <person name="Hansen M."/>
            <person name="Howarth C."/>
            <person name="Imamovic A."/>
            <person name="Larimer J."/>
            <person name="McCowan C."/>
            <person name="Murphy C."/>
            <person name="Neiman D."/>
            <person name="Pearson M."/>
            <person name="Priest M."/>
            <person name="Roberts A."/>
            <person name="Saif S."/>
            <person name="Shea T."/>
            <person name="Sisk P."/>
            <person name="Sykes S."/>
            <person name="Wortman J."/>
            <person name="Nusbaum C."/>
            <person name="Birren B."/>
        </authorList>
    </citation>
    <scope>NUCLEOTIDE SEQUENCE [LARGE SCALE GENOMIC DNA]</scope>
    <source>
        <strain evidence="1 2">ISP2954</strain>
    </source>
</reference>
<comment type="caution">
    <text evidence="1">The sequence shown here is derived from an EMBL/GenBank/DDBJ whole genome shotgun (WGS) entry which is preliminary data.</text>
</comment>
<gene>
    <name evidence="1" type="ORF">IGU_06021</name>
</gene>
<protein>
    <submittedName>
        <fullName evidence="1">Uncharacterized protein</fullName>
    </submittedName>
</protein>
<sequence length="56" mass="6652">MYFDYEIRLKVERERQRIIKLLKEKGISQNSEGKRVTNLTLLSLSLIENKLLTNSK</sequence>
<name>A0A9W5Q9I9_BACCE</name>
<evidence type="ECO:0000313" key="1">
    <source>
        <dbReference type="EMBL" id="EOP49266.1"/>
    </source>
</evidence>
<dbReference type="EMBL" id="AHEJ01000137">
    <property type="protein sequence ID" value="EOP49266.1"/>
    <property type="molecule type" value="Genomic_DNA"/>
</dbReference>
<organism evidence="1 2">
    <name type="scientific">Bacillus cereus ISP2954</name>
    <dbReference type="NCBI Taxonomy" id="1053215"/>
    <lineage>
        <taxon>Bacteria</taxon>
        <taxon>Bacillati</taxon>
        <taxon>Bacillota</taxon>
        <taxon>Bacilli</taxon>
        <taxon>Bacillales</taxon>
        <taxon>Bacillaceae</taxon>
        <taxon>Bacillus</taxon>
        <taxon>Bacillus cereus group</taxon>
    </lineage>
</organism>